<keyword evidence="3" id="KW-0812">Transmembrane</keyword>
<dbReference type="PROSITE" id="PS50005">
    <property type="entry name" value="TPR"/>
    <property type="match status" value="1"/>
</dbReference>
<feature type="compositionally biased region" description="Basic and acidic residues" evidence="2">
    <location>
        <begin position="636"/>
        <end position="652"/>
    </location>
</feature>
<feature type="transmembrane region" description="Helical" evidence="3">
    <location>
        <begin position="335"/>
        <end position="355"/>
    </location>
</feature>
<feature type="transmembrane region" description="Helical" evidence="3">
    <location>
        <begin position="361"/>
        <end position="384"/>
    </location>
</feature>
<feature type="transmembrane region" description="Helical" evidence="3">
    <location>
        <begin position="67"/>
        <end position="87"/>
    </location>
</feature>
<dbReference type="Proteomes" id="UP000178319">
    <property type="component" value="Unassembled WGS sequence"/>
</dbReference>
<dbReference type="SUPFAM" id="SSF48452">
    <property type="entry name" value="TPR-like"/>
    <property type="match status" value="1"/>
</dbReference>
<feature type="transmembrane region" description="Helical" evidence="3">
    <location>
        <begin position="36"/>
        <end position="55"/>
    </location>
</feature>
<evidence type="ECO:0000313" key="4">
    <source>
        <dbReference type="EMBL" id="OGY10961.1"/>
    </source>
</evidence>
<proteinExistence type="predicted"/>
<sequence>MKAIESAQKLVICGLVFLLPLFFLPITSDFFNTNKVVLMAVFSLLSFLIWGVIHIRNHNFSWHISPTDLPVVFFGLVFLISAFVATANKMDAFIFPGVVTAVLSSILFYFVILQYIPSTDAEVQRKRISGLVSSWILGVIVASLIILLSGIGLFGILAKPLSLPSWLVVPFFSTVGGILPTFVLFAVTTPLIFGRVMQAIVRAEKSGGLTVSAAVAFLGFVVFVASFAFLTYQALPGKATSFQVLPISAGWSISLETLKKLPFLGVGPGDFSEAFNRFRPLEYNADKNWNLAFSASSNFVLDLFTVSGILGAVTFVFLLLVSWKSVSSVSGGGDVPYLKATFFVFVLSFLVFPAFNVTLFFFFVLISVFAALVSRGLVFHVSMWGDQASTGRQRGFNLMALLVVFASIGSLSLVGFFGGKAYAADVFYRKALNAVSSQGKYKDVMDSMARAIQLNPRVDFYRTDHSQISLALVQEIAKKESLSEADKNDITGLVQLSIAQAKAAVSLNPTKSANWANLGNVYRAIMPIVQGSDQFAISVYQEAIALEPTNPNLRIALGGVWYSLANYDEAIKSFELAVAAKSDLANAHYNLAIALRDASKTERAVLEIREVLKLLDPKSSDYSSAQAELEKLEVQVAKDKGATPSAELKDGGRAQPPLQAPQPAASPVVSPKLPLPSDAAPPAASSSAQQSL</sequence>
<name>A0A1G1V6L6_9BACT</name>
<feature type="transmembrane region" description="Helical" evidence="3">
    <location>
        <begin position="208"/>
        <end position="232"/>
    </location>
</feature>
<evidence type="ECO:0000256" key="2">
    <source>
        <dbReference type="SAM" id="MobiDB-lite"/>
    </source>
</evidence>
<dbReference type="AlphaFoldDB" id="A0A1G1V6L6"/>
<feature type="transmembrane region" description="Helical" evidence="3">
    <location>
        <begin position="128"/>
        <end position="157"/>
    </location>
</feature>
<comment type="caution">
    <text evidence="4">The sequence shown here is derived from an EMBL/GenBank/DDBJ whole genome shotgun (WGS) entry which is preliminary data.</text>
</comment>
<dbReference type="Gene3D" id="1.25.40.10">
    <property type="entry name" value="Tetratricopeptide repeat domain"/>
    <property type="match status" value="2"/>
</dbReference>
<organism evidence="4 5">
    <name type="scientific">Candidatus Blackburnbacteria bacterium RIFCSPHIGHO2_02_FULL_44_20</name>
    <dbReference type="NCBI Taxonomy" id="1797516"/>
    <lineage>
        <taxon>Bacteria</taxon>
        <taxon>Candidatus Blackburniibacteriota</taxon>
    </lineage>
</organism>
<feature type="region of interest" description="Disordered" evidence="2">
    <location>
        <begin position="636"/>
        <end position="692"/>
    </location>
</feature>
<feature type="transmembrane region" description="Helical" evidence="3">
    <location>
        <begin position="396"/>
        <end position="417"/>
    </location>
</feature>
<keyword evidence="3" id="KW-1133">Transmembrane helix</keyword>
<evidence type="ECO:0000256" key="3">
    <source>
        <dbReference type="SAM" id="Phobius"/>
    </source>
</evidence>
<dbReference type="PANTHER" id="PTHR12558">
    <property type="entry name" value="CELL DIVISION CYCLE 16,23,27"/>
    <property type="match status" value="1"/>
</dbReference>
<dbReference type="InterPro" id="IPR019734">
    <property type="entry name" value="TPR_rpt"/>
</dbReference>
<evidence type="ECO:0000256" key="1">
    <source>
        <dbReference type="PROSITE-ProRule" id="PRU00339"/>
    </source>
</evidence>
<feature type="transmembrane region" description="Helical" evidence="3">
    <location>
        <begin position="299"/>
        <end position="323"/>
    </location>
</feature>
<keyword evidence="3" id="KW-0472">Membrane</keyword>
<dbReference type="SMART" id="SM00028">
    <property type="entry name" value="TPR"/>
    <property type="match status" value="4"/>
</dbReference>
<keyword evidence="1" id="KW-0802">TPR repeat</keyword>
<dbReference type="InterPro" id="IPR011990">
    <property type="entry name" value="TPR-like_helical_dom_sf"/>
</dbReference>
<feature type="transmembrane region" description="Helical" evidence="3">
    <location>
        <begin position="93"/>
        <end position="116"/>
    </location>
</feature>
<feature type="repeat" description="TPR" evidence="1">
    <location>
        <begin position="551"/>
        <end position="584"/>
    </location>
</feature>
<feature type="transmembrane region" description="Helical" evidence="3">
    <location>
        <begin position="163"/>
        <end position="187"/>
    </location>
</feature>
<gene>
    <name evidence="4" type="ORF">A3D26_04450</name>
</gene>
<feature type="transmembrane region" description="Helical" evidence="3">
    <location>
        <begin position="7"/>
        <end position="24"/>
    </location>
</feature>
<feature type="compositionally biased region" description="Low complexity" evidence="2">
    <location>
        <begin position="654"/>
        <end position="692"/>
    </location>
</feature>
<reference evidence="4 5" key="1">
    <citation type="journal article" date="2016" name="Nat. Commun.">
        <title>Thousands of microbial genomes shed light on interconnected biogeochemical processes in an aquifer system.</title>
        <authorList>
            <person name="Anantharaman K."/>
            <person name="Brown C.T."/>
            <person name="Hug L.A."/>
            <person name="Sharon I."/>
            <person name="Castelle C.J."/>
            <person name="Probst A.J."/>
            <person name="Thomas B.C."/>
            <person name="Singh A."/>
            <person name="Wilkins M.J."/>
            <person name="Karaoz U."/>
            <person name="Brodie E.L."/>
            <person name="Williams K.H."/>
            <person name="Hubbard S.S."/>
            <person name="Banfield J.F."/>
        </authorList>
    </citation>
    <scope>NUCLEOTIDE SEQUENCE [LARGE SCALE GENOMIC DNA]</scope>
</reference>
<evidence type="ECO:0000313" key="5">
    <source>
        <dbReference type="Proteomes" id="UP000178319"/>
    </source>
</evidence>
<dbReference type="STRING" id="1797516.A3D26_04450"/>
<dbReference type="PANTHER" id="PTHR12558:SF13">
    <property type="entry name" value="CELL DIVISION CYCLE PROTEIN 27 HOMOLOG"/>
    <property type="match status" value="1"/>
</dbReference>
<accession>A0A1G1V6L6</accession>
<protein>
    <submittedName>
        <fullName evidence="4">Uncharacterized protein</fullName>
    </submittedName>
</protein>
<dbReference type="EMBL" id="MHBZ01000026">
    <property type="protein sequence ID" value="OGY10961.1"/>
    <property type="molecule type" value="Genomic_DNA"/>
</dbReference>